<dbReference type="Gene3D" id="1.20.120.330">
    <property type="entry name" value="Nucleotidyltransferases domain 2"/>
    <property type="match status" value="1"/>
</dbReference>
<dbReference type="Pfam" id="PF08780">
    <property type="entry name" value="NTase_sub_bind"/>
    <property type="match status" value="1"/>
</dbReference>
<name>A0A2P7R9Q5_9GAMM</name>
<dbReference type="AlphaFoldDB" id="A0A2P7R9Q5"/>
<proteinExistence type="predicted"/>
<protein>
    <submittedName>
        <fullName evidence="1">Nucleotidyltransferase</fullName>
    </submittedName>
</protein>
<dbReference type="InterPro" id="IPR010235">
    <property type="entry name" value="HepT"/>
</dbReference>
<dbReference type="SUPFAM" id="SSF81593">
    <property type="entry name" value="Nucleotidyltransferase substrate binding subunit/domain"/>
    <property type="match status" value="1"/>
</dbReference>
<dbReference type="RefSeq" id="WP_106452293.1">
    <property type="nucleotide sequence ID" value="NZ_PXYH01000003.1"/>
</dbReference>
<accession>A0A2P7R9Q5</accession>
<evidence type="ECO:0000313" key="1">
    <source>
        <dbReference type="EMBL" id="PSJ46930.1"/>
    </source>
</evidence>
<keyword evidence="1" id="KW-0808">Transferase</keyword>
<dbReference type="OrthoDB" id="9810452at2"/>
<dbReference type="EMBL" id="PXYH01000003">
    <property type="protein sequence ID" value="PSJ46930.1"/>
    <property type="molecule type" value="Genomic_DNA"/>
</dbReference>
<keyword evidence="2" id="KW-1185">Reference proteome</keyword>
<gene>
    <name evidence="1" type="ORF">C7I36_03250</name>
</gene>
<reference evidence="1 2" key="1">
    <citation type="submission" date="2018-03" db="EMBL/GenBank/DDBJ databases">
        <title>The draft genome of Zobellella taiwanensis JCM 13381.</title>
        <authorList>
            <person name="Liu L."/>
            <person name="Li L."/>
            <person name="Wang T."/>
            <person name="Zhang X."/>
            <person name="Liang L."/>
        </authorList>
    </citation>
    <scope>NUCLEOTIDE SEQUENCE [LARGE SCALE GENOMIC DNA]</scope>
    <source>
        <strain evidence="1 2">JCM 13381</strain>
    </source>
</reference>
<dbReference type="NCBIfam" id="TIGR01987">
    <property type="entry name" value="HI0074"/>
    <property type="match status" value="1"/>
</dbReference>
<evidence type="ECO:0000313" key="2">
    <source>
        <dbReference type="Proteomes" id="UP000242181"/>
    </source>
</evidence>
<organism evidence="1 2">
    <name type="scientific">Zobellella taiwanensis</name>
    <dbReference type="NCBI Taxonomy" id="347535"/>
    <lineage>
        <taxon>Bacteria</taxon>
        <taxon>Pseudomonadati</taxon>
        <taxon>Pseudomonadota</taxon>
        <taxon>Gammaproteobacteria</taxon>
        <taxon>Aeromonadales</taxon>
        <taxon>Aeromonadaceae</taxon>
        <taxon>Zobellella</taxon>
    </lineage>
</organism>
<dbReference type="Proteomes" id="UP000242181">
    <property type="component" value="Unassembled WGS sequence"/>
</dbReference>
<comment type="caution">
    <text evidence="1">The sequence shown here is derived from an EMBL/GenBank/DDBJ whole genome shotgun (WGS) entry which is preliminary data.</text>
</comment>
<dbReference type="GO" id="GO:0016740">
    <property type="term" value="F:transferase activity"/>
    <property type="evidence" value="ECO:0007669"/>
    <property type="project" value="UniProtKB-KW"/>
</dbReference>
<sequence length="129" mass="14907">MILLSPLQKALATLHLALDQPKDEFIRDAVILRFEYSYELAWKLLRRYLAEDVGAETLAPLSRKDLFRLAADKRLIVSPLPWFDYHHARNITSHTYDEAVAEQVYQVAVAFYDDAMALLAELERRNGTD</sequence>